<evidence type="ECO:0000313" key="3">
    <source>
        <dbReference type="Proteomes" id="UP000308760"/>
    </source>
</evidence>
<evidence type="ECO:0000256" key="1">
    <source>
        <dbReference type="SAM" id="MobiDB-lite"/>
    </source>
</evidence>
<gene>
    <name evidence="2" type="ORF">FAB82_20910</name>
</gene>
<dbReference type="OrthoDB" id="3413256at2"/>
<evidence type="ECO:0000313" key="2">
    <source>
        <dbReference type="EMBL" id="THV37018.1"/>
    </source>
</evidence>
<dbReference type="SUPFAM" id="SSF52540">
    <property type="entry name" value="P-loop containing nucleoside triphosphate hydrolases"/>
    <property type="match status" value="2"/>
</dbReference>
<dbReference type="InterPro" id="IPR027417">
    <property type="entry name" value="P-loop_NTPase"/>
</dbReference>
<proteinExistence type="predicted"/>
<keyword evidence="3" id="KW-1185">Reference proteome</keyword>
<dbReference type="AlphaFoldDB" id="A0A4S8PZ90"/>
<sequence>MSPRPTPLIGPRSVPRKASRDQTGRYLKAPGPESERPPVLNFTGPPGFGKTTLLRQLDKWYEADEEPPHALVDSSDYPKLEDLPKMLEEIKFQLGRRSPGYGRIPFRRLELALAVTEQPVDFTDQGHAYRRLKRLTRKASRSRRVPEVGGGVLGDVFQSLVQMPLALLRTPVEMIVTAAISFLMSRPLARRRFQKWFGHRDQGRTIHPEDALAHLNRTAQTPRLFRERDELLVDAFLADLRDAYGRGRLSRPGWLSCVVLLDNADSRVGTQFLRHFRHLRSQLQHTAARAEPLLVVTASREPIGGASMEVHPVPAFTENDVEWLASDLPEVDEQEWLPKLIHQTTGYPAAAAALVRTACAKPESATGIDALLAQASTDGPDHRSLEDRLYQDLVNHLLVESGPLPFPDAALDAFITFSAARNQTEADHLAKARKGSVLADPALILQSDLWSEESGTAAHALLRWLLSRRLARRGDGEWSWKEVHATLRVWCRTRGDLAGELHHALAGGDLAAVSKVLADRLSGQDLEGRWLDLLREVTKAPRQGGDGTGEPYSRQVALAKSIMDPARPQLAHIAHLVAGLWLAASPTTGSERRSLHRQISLDYRQVAPYADRPADLIEEADRHERLAEDWH</sequence>
<feature type="region of interest" description="Disordered" evidence="1">
    <location>
        <begin position="1"/>
        <end position="48"/>
    </location>
</feature>
<dbReference type="EMBL" id="STGY01000071">
    <property type="protein sequence ID" value="THV37018.1"/>
    <property type="molecule type" value="Genomic_DNA"/>
</dbReference>
<reference evidence="3" key="1">
    <citation type="submission" date="2019-04" db="EMBL/GenBank/DDBJ databases">
        <title>Nocardioides xinjiangensis sp. nov.</title>
        <authorList>
            <person name="Liu S."/>
        </authorList>
    </citation>
    <scope>NUCLEOTIDE SEQUENCE [LARGE SCALE GENOMIC DNA]</scope>
    <source>
        <strain evidence="3">18</strain>
    </source>
</reference>
<name>A0A4S8PZ90_9ACTN</name>
<comment type="caution">
    <text evidence="2">The sequence shown here is derived from an EMBL/GenBank/DDBJ whole genome shotgun (WGS) entry which is preliminary data.</text>
</comment>
<dbReference type="RefSeq" id="WP_136536494.1">
    <property type="nucleotide sequence ID" value="NZ_STGY01000071.1"/>
</dbReference>
<organism evidence="2 3">
    <name type="scientific">Glycomyces buryatensis</name>
    <dbReference type="NCBI Taxonomy" id="2570927"/>
    <lineage>
        <taxon>Bacteria</taxon>
        <taxon>Bacillati</taxon>
        <taxon>Actinomycetota</taxon>
        <taxon>Actinomycetes</taxon>
        <taxon>Glycomycetales</taxon>
        <taxon>Glycomycetaceae</taxon>
        <taxon>Glycomyces</taxon>
    </lineage>
</organism>
<protein>
    <submittedName>
        <fullName evidence="2">Uncharacterized protein</fullName>
    </submittedName>
</protein>
<accession>A0A4S8PZ90</accession>
<dbReference type="Proteomes" id="UP000308760">
    <property type="component" value="Unassembled WGS sequence"/>
</dbReference>
<reference evidence="2 3" key="2">
    <citation type="submission" date="2019-05" db="EMBL/GenBank/DDBJ databases">
        <title>Glycomyces buryatensis sp. nov.</title>
        <authorList>
            <person name="Nikitina E."/>
        </authorList>
    </citation>
    <scope>NUCLEOTIDE SEQUENCE [LARGE SCALE GENOMIC DNA]</scope>
    <source>
        <strain evidence="2 3">18</strain>
    </source>
</reference>